<protein>
    <submittedName>
        <fullName evidence="2">Uncharacterized protein</fullName>
    </submittedName>
</protein>
<dbReference type="Proteomes" id="UP001066276">
    <property type="component" value="Chromosome 1_2"/>
</dbReference>
<accession>A0AAV7W4Q0</accession>
<evidence type="ECO:0000313" key="2">
    <source>
        <dbReference type="EMBL" id="KAJ1208483.1"/>
    </source>
</evidence>
<name>A0AAV7W4Q0_PLEWA</name>
<reference evidence="2" key="1">
    <citation type="journal article" date="2022" name="bioRxiv">
        <title>Sequencing and chromosome-scale assembly of the giantPleurodeles waltlgenome.</title>
        <authorList>
            <person name="Brown T."/>
            <person name="Elewa A."/>
            <person name="Iarovenko S."/>
            <person name="Subramanian E."/>
            <person name="Araus A.J."/>
            <person name="Petzold A."/>
            <person name="Susuki M."/>
            <person name="Suzuki K.-i.T."/>
            <person name="Hayashi T."/>
            <person name="Toyoda A."/>
            <person name="Oliveira C."/>
            <person name="Osipova E."/>
            <person name="Leigh N.D."/>
            <person name="Simon A."/>
            <person name="Yun M.H."/>
        </authorList>
    </citation>
    <scope>NUCLEOTIDE SEQUENCE</scope>
    <source>
        <strain evidence="2">20211129_DDA</strain>
        <tissue evidence="2">Liver</tissue>
    </source>
</reference>
<evidence type="ECO:0000313" key="3">
    <source>
        <dbReference type="Proteomes" id="UP001066276"/>
    </source>
</evidence>
<dbReference type="EMBL" id="JANPWB010000002">
    <property type="protein sequence ID" value="KAJ1208483.1"/>
    <property type="molecule type" value="Genomic_DNA"/>
</dbReference>
<sequence>MVTAGFLVDFGLPIRPLEPWRGPREGHPPSHTSTRPAPVVSSQEEVADVTLGDRGTPGSHHPHAAQALPLWIVQYPRLAAC</sequence>
<proteinExistence type="predicted"/>
<feature type="region of interest" description="Disordered" evidence="1">
    <location>
        <begin position="18"/>
        <end position="63"/>
    </location>
</feature>
<comment type="caution">
    <text evidence="2">The sequence shown here is derived from an EMBL/GenBank/DDBJ whole genome shotgun (WGS) entry which is preliminary data.</text>
</comment>
<dbReference type="AlphaFoldDB" id="A0AAV7W4Q0"/>
<feature type="compositionally biased region" description="Polar residues" evidence="1">
    <location>
        <begin position="30"/>
        <end position="44"/>
    </location>
</feature>
<organism evidence="2 3">
    <name type="scientific">Pleurodeles waltl</name>
    <name type="common">Iberian ribbed newt</name>
    <dbReference type="NCBI Taxonomy" id="8319"/>
    <lineage>
        <taxon>Eukaryota</taxon>
        <taxon>Metazoa</taxon>
        <taxon>Chordata</taxon>
        <taxon>Craniata</taxon>
        <taxon>Vertebrata</taxon>
        <taxon>Euteleostomi</taxon>
        <taxon>Amphibia</taxon>
        <taxon>Batrachia</taxon>
        <taxon>Caudata</taxon>
        <taxon>Salamandroidea</taxon>
        <taxon>Salamandridae</taxon>
        <taxon>Pleurodelinae</taxon>
        <taxon>Pleurodeles</taxon>
    </lineage>
</organism>
<keyword evidence="3" id="KW-1185">Reference proteome</keyword>
<evidence type="ECO:0000256" key="1">
    <source>
        <dbReference type="SAM" id="MobiDB-lite"/>
    </source>
</evidence>
<gene>
    <name evidence="2" type="ORF">NDU88_003868</name>
</gene>